<feature type="chain" id="PRO_5018658965" description="TIGR02001 family outer membrane protein" evidence="1">
    <location>
        <begin position="24"/>
        <end position="230"/>
    </location>
</feature>
<name>A0A3S0IF98_9GAMM</name>
<proteinExistence type="predicted"/>
<accession>A0A3S0IF98</accession>
<dbReference type="AlphaFoldDB" id="A0A3S0IF98"/>
<keyword evidence="1" id="KW-0732">Signal</keyword>
<sequence length="230" mass="25195">MKQALRSTVILVSGLLMAFCANASVTANIGASSNYLWRGVTQTQDAVAVQAGIDYEHDSGLYLGTWASNVDFGDDTSYEIDFYVGYAGSIGEDFGYDVSYLYYAYPDSDSSVDFGEITAALSWKWFSVSYSQIANADSDVASDPLDEKDLSYIQAGFSFPFSDTLSLDLHYGYSSGDVSTAWFDVDNYADYSLSLNKDTDIGTVSFMVSDTDLDQDDPKVILGYSYSFDL</sequence>
<evidence type="ECO:0000313" key="3">
    <source>
        <dbReference type="Proteomes" id="UP000282060"/>
    </source>
</evidence>
<dbReference type="Pfam" id="PF09694">
    <property type="entry name" value="Gcw_chp"/>
    <property type="match status" value="1"/>
</dbReference>
<dbReference type="NCBIfam" id="TIGR02001">
    <property type="entry name" value="gcw_chp"/>
    <property type="match status" value="1"/>
</dbReference>
<keyword evidence="3" id="KW-1185">Reference proteome</keyword>
<reference evidence="2 3" key="1">
    <citation type="submission" date="2018-12" db="EMBL/GenBank/DDBJ databases">
        <authorList>
            <person name="Yu L."/>
        </authorList>
    </citation>
    <scope>NUCLEOTIDE SEQUENCE [LARGE SCALE GENOMIC DNA]</scope>
    <source>
        <strain evidence="2 3">HAW-EB5</strain>
    </source>
</reference>
<dbReference type="EMBL" id="RXNV01000006">
    <property type="protein sequence ID" value="RTR31195.1"/>
    <property type="molecule type" value="Genomic_DNA"/>
</dbReference>
<evidence type="ECO:0000313" key="2">
    <source>
        <dbReference type="EMBL" id="RTR31195.1"/>
    </source>
</evidence>
<dbReference type="RefSeq" id="WP_126506393.1">
    <property type="nucleotide sequence ID" value="NZ_RXNV01000006.1"/>
</dbReference>
<dbReference type="InterPro" id="IPR010239">
    <property type="entry name" value="CHP02001"/>
</dbReference>
<dbReference type="OrthoDB" id="9793561at2"/>
<dbReference type="Proteomes" id="UP000282060">
    <property type="component" value="Unassembled WGS sequence"/>
</dbReference>
<comment type="caution">
    <text evidence="2">The sequence shown here is derived from an EMBL/GenBank/DDBJ whole genome shotgun (WGS) entry which is preliminary data.</text>
</comment>
<protein>
    <recommendedName>
        <fullName evidence="4">TIGR02001 family outer membrane protein</fullName>
    </recommendedName>
</protein>
<evidence type="ECO:0000256" key="1">
    <source>
        <dbReference type="SAM" id="SignalP"/>
    </source>
</evidence>
<organism evidence="2 3">
    <name type="scientific">Shewanella atlantica</name>
    <dbReference type="NCBI Taxonomy" id="271099"/>
    <lineage>
        <taxon>Bacteria</taxon>
        <taxon>Pseudomonadati</taxon>
        <taxon>Pseudomonadota</taxon>
        <taxon>Gammaproteobacteria</taxon>
        <taxon>Alteromonadales</taxon>
        <taxon>Shewanellaceae</taxon>
        <taxon>Shewanella</taxon>
    </lineage>
</organism>
<evidence type="ECO:0008006" key="4">
    <source>
        <dbReference type="Google" id="ProtNLM"/>
    </source>
</evidence>
<gene>
    <name evidence="2" type="ORF">EKG39_14090</name>
</gene>
<feature type="signal peptide" evidence="1">
    <location>
        <begin position="1"/>
        <end position="23"/>
    </location>
</feature>